<evidence type="ECO:0000256" key="6">
    <source>
        <dbReference type="ARBA" id="ARBA00023033"/>
    </source>
</evidence>
<comment type="similarity">
    <text evidence="2 8">Belongs to the cytochrome P450 family.</text>
</comment>
<dbReference type="AlphaFoldDB" id="A0A5N7BWE2"/>
<keyword evidence="9" id="KW-0812">Transmembrane</keyword>
<dbReference type="Proteomes" id="UP000326877">
    <property type="component" value="Unassembled WGS sequence"/>
</dbReference>
<dbReference type="PANTHER" id="PTHR24305">
    <property type="entry name" value="CYTOCHROME P450"/>
    <property type="match status" value="1"/>
</dbReference>
<evidence type="ECO:0000256" key="4">
    <source>
        <dbReference type="ARBA" id="ARBA00023002"/>
    </source>
</evidence>
<dbReference type="Pfam" id="PF00067">
    <property type="entry name" value="p450"/>
    <property type="match status" value="1"/>
</dbReference>
<dbReference type="PRINTS" id="PR00463">
    <property type="entry name" value="EP450I"/>
</dbReference>
<feature type="binding site" description="axial binding residue" evidence="7">
    <location>
        <position position="446"/>
    </location>
    <ligand>
        <name>heme</name>
        <dbReference type="ChEBI" id="CHEBI:30413"/>
    </ligand>
    <ligandPart>
        <name>Fe</name>
        <dbReference type="ChEBI" id="CHEBI:18248"/>
    </ligandPart>
</feature>
<evidence type="ECO:0000256" key="5">
    <source>
        <dbReference type="ARBA" id="ARBA00023004"/>
    </source>
</evidence>
<dbReference type="InterPro" id="IPR001128">
    <property type="entry name" value="Cyt_P450"/>
</dbReference>
<dbReference type="SUPFAM" id="SSF48264">
    <property type="entry name" value="Cytochrome P450"/>
    <property type="match status" value="1"/>
</dbReference>
<dbReference type="GO" id="GO:0004497">
    <property type="term" value="F:monooxygenase activity"/>
    <property type="evidence" value="ECO:0007669"/>
    <property type="project" value="UniProtKB-KW"/>
</dbReference>
<keyword evidence="3 7" id="KW-0479">Metal-binding</keyword>
<dbReference type="InterPro" id="IPR002401">
    <property type="entry name" value="Cyt_P450_E_grp-I"/>
</dbReference>
<comment type="cofactor">
    <cofactor evidence="1 7">
        <name>heme</name>
        <dbReference type="ChEBI" id="CHEBI:30413"/>
    </cofactor>
</comment>
<evidence type="ECO:0000256" key="7">
    <source>
        <dbReference type="PIRSR" id="PIRSR602401-1"/>
    </source>
</evidence>
<evidence type="ECO:0000256" key="9">
    <source>
        <dbReference type="SAM" id="Phobius"/>
    </source>
</evidence>
<evidence type="ECO:0000313" key="10">
    <source>
        <dbReference type="EMBL" id="KAE8386154.1"/>
    </source>
</evidence>
<evidence type="ECO:0000256" key="3">
    <source>
        <dbReference type="ARBA" id="ARBA00022723"/>
    </source>
</evidence>
<gene>
    <name evidence="10" type="ORF">BDV23DRAFT_190253</name>
</gene>
<name>A0A5N7BWE2_PETAA</name>
<organism evidence="10">
    <name type="scientific">Petromyces alliaceus</name>
    <name type="common">Aspergillus alliaceus</name>
    <dbReference type="NCBI Taxonomy" id="209559"/>
    <lineage>
        <taxon>Eukaryota</taxon>
        <taxon>Fungi</taxon>
        <taxon>Dikarya</taxon>
        <taxon>Ascomycota</taxon>
        <taxon>Pezizomycotina</taxon>
        <taxon>Eurotiomycetes</taxon>
        <taxon>Eurotiomycetidae</taxon>
        <taxon>Eurotiales</taxon>
        <taxon>Aspergillaceae</taxon>
        <taxon>Aspergillus</taxon>
        <taxon>Aspergillus subgen. Circumdati</taxon>
    </lineage>
</organism>
<keyword evidence="6 8" id="KW-0503">Monooxygenase</keyword>
<evidence type="ECO:0000256" key="1">
    <source>
        <dbReference type="ARBA" id="ARBA00001971"/>
    </source>
</evidence>
<keyword evidence="4 8" id="KW-0560">Oxidoreductase</keyword>
<dbReference type="Gene3D" id="1.10.630.10">
    <property type="entry name" value="Cytochrome P450"/>
    <property type="match status" value="1"/>
</dbReference>
<feature type="transmembrane region" description="Helical" evidence="9">
    <location>
        <begin position="6"/>
        <end position="26"/>
    </location>
</feature>
<proteinExistence type="inferred from homology"/>
<dbReference type="GO" id="GO:0005506">
    <property type="term" value="F:iron ion binding"/>
    <property type="evidence" value="ECO:0007669"/>
    <property type="project" value="InterPro"/>
</dbReference>
<dbReference type="InterPro" id="IPR036396">
    <property type="entry name" value="Cyt_P450_sf"/>
</dbReference>
<dbReference type="GO" id="GO:0016705">
    <property type="term" value="F:oxidoreductase activity, acting on paired donors, with incorporation or reduction of molecular oxygen"/>
    <property type="evidence" value="ECO:0007669"/>
    <property type="project" value="InterPro"/>
</dbReference>
<protein>
    <submittedName>
        <fullName evidence="10">Cytochrome P450</fullName>
    </submittedName>
</protein>
<dbReference type="InterPro" id="IPR050121">
    <property type="entry name" value="Cytochrome_P450_monoxygenase"/>
</dbReference>
<evidence type="ECO:0000256" key="2">
    <source>
        <dbReference type="ARBA" id="ARBA00010617"/>
    </source>
</evidence>
<dbReference type="PROSITE" id="PS00086">
    <property type="entry name" value="CYTOCHROME_P450"/>
    <property type="match status" value="1"/>
</dbReference>
<dbReference type="InterPro" id="IPR017972">
    <property type="entry name" value="Cyt_P450_CS"/>
</dbReference>
<evidence type="ECO:0000256" key="8">
    <source>
        <dbReference type="RuleBase" id="RU000461"/>
    </source>
</evidence>
<reference evidence="10" key="1">
    <citation type="submission" date="2019-04" db="EMBL/GenBank/DDBJ databases">
        <title>Friends and foes A comparative genomics studyof 23 Aspergillus species from section Flavi.</title>
        <authorList>
            <consortium name="DOE Joint Genome Institute"/>
            <person name="Kjaerbolling I."/>
            <person name="Vesth T."/>
            <person name="Frisvad J.C."/>
            <person name="Nybo J.L."/>
            <person name="Theobald S."/>
            <person name="Kildgaard S."/>
            <person name="Isbrandt T."/>
            <person name="Kuo A."/>
            <person name="Sato A."/>
            <person name="Lyhne E.K."/>
            <person name="Kogle M.E."/>
            <person name="Wiebenga A."/>
            <person name="Kun R.S."/>
            <person name="Lubbers R.J."/>
            <person name="Makela M.R."/>
            <person name="Barry K."/>
            <person name="Chovatia M."/>
            <person name="Clum A."/>
            <person name="Daum C."/>
            <person name="Haridas S."/>
            <person name="He G."/>
            <person name="LaButti K."/>
            <person name="Lipzen A."/>
            <person name="Mondo S."/>
            <person name="Riley R."/>
            <person name="Salamov A."/>
            <person name="Simmons B.A."/>
            <person name="Magnuson J.K."/>
            <person name="Henrissat B."/>
            <person name="Mortensen U.H."/>
            <person name="Larsen T.O."/>
            <person name="Devries R.P."/>
            <person name="Grigoriev I.V."/>
            <person name="Machida M."/>
            <person name="Baker S.E."/>
            <person name="Andersen M.R."/>
        </authorList>
    </citation>
    <scope>NUCLEOTIDE SEQUENCE [LARGE SCALE GENOMIC DNA]</scope>
    <source>
        <strain evidence="10">IBT 14317</strain>
    </source>
</reference>
<keyword evidence="7 8" id="KW-0349">Heme</keyword>
<dbReference type="CDD" id="cd11062">
    <property type="entry name" value="CYP58-like"/>
    <property type="match status" value="1"/>
</dbReference>
<dbReference type="PANTHER" id="PTHR24305:SF166">
    <property type="entry name" value="CYTOCHROME P450 12A4, MITOCHONDRIAL-RELATED"/>
    <property type="match status" value="1"/>
</dbReference>
<keyword evidence="9" id="KW-0472">Membrane</keyword>
<keyword evidence="5 7" id="KW-0408">Iron</keyword>
<dbReference type="EMBL" id="ML735317">
    <property type="protein sequence ID" value="KAE8386154.1"/>
    <property type="molecule type" value="Genomic_DNA"/>
</dbReference>
<keyword evidence="9" id="KW-1133">Transmembrane helix</keyword>
<accession>A0A5N7BWE2</accession>
<sequence length="519" mass="58832">MTVSAVYTLLSILGILFFAQVAKIIYRIFLHPLARFPGPKLAAASSLYSTYYNLVKGGQYTEMLPCLHDLYGPIVRTHPNELHIRDIAAYNTIFKMGTPFSKDRRFYGFPFEGSHFSMTNTKSAKGRRDLLQPHLSHKAVKEIQPLLERSLGRFLEILERARDNGESVDLSLGYRCVTIDMLLGYAFGQSRKALNSADFDFPPAKYMDDVLFGSLLVKHFPGSLKLIFGVVLYLPRLITKKLVISSMIDMKESCCGMLLELIEKRKHHKQSHSTMFDTAIDQVISESPEAPTIQDLTAEALVLLFAGGEATAISLIKGTFHMLKDVNEFQKLKNELHSAMPDPQTQITIEELGRLPYLRGLVKESLRFTQGAPGRLPRIVPDGGMTLCGEFIPAKKIVSSSHYVYHFDPHVFKDPMQFRPERWLKDEDREQLEKQLLSFSRGSRACIGINLAYAELYLVFAHVFRRFNFRLDGTTDDEMELRDYYAPMAKGHLKVIPTTTTAVGDTEESWKPNIEFAAN</sequence>
<dbReference type="OrthoDB" id="3945418at2759"/>
<dbReference type="GO" id="GO:0020037">
    <property type="term" value="F:heme binding"/>
    <property type="evidence" value="ECO:0007669"/>
    <property type="project" value="InterPro"/>
</dbReference>